<dbReference type="EMBL" id="UZAF01005188">
    <property type="protein sequence ID" value="VDO14972.1"/>
    <property type="molecule type" value="Genomic_DNA"/>
</dbReference>
<keyword evidence="2" id="KW-1185">Reference proteome</keyword>
<evidence type="ECO:0000313" key="3">
    <source>
        <dbReference type="WBParaSite" id="HPLM_0000247801-mRNA-1"/>
    </source>
</evidence>
<protein>
    <submittedName>
        <fullName evidence="3">Methyltransferase</fullName>
    </submittedName>
</protein>
<dbReference type="OrthoDB" id="5890019at2759"/>
<accession>A0A0N4VYV7</accession>
<dbReference type="STRING" id="6290.A0A0N4VYV7"/>
<dbReference type="Proteomes" id="UP000268014">
    <property type="component" value="Unassembled WGS sequence"/>
</dbReference>
<gene>
    <name evidence="1" type="ORF">HPLM_LOCUS2475</name>
</gene>
<evidence type="ECO:0000313" key="1">
    <source>
        <dbReference type="EMBL" id="VDO14972.1"/>
    </source>
</evidence>
<name>A0A0N4VYV7_HAEPC</name>
<organism evidence="3">
    <name type="scientific">Haemonchus placei</name>
    <name type="common">Barber's pole worm</name>
    <dbReference type="NCBI Taxonomy" id="6290"/>
    <lineage>
        <taxon>Eukaryota</taxon>
        <taxon>Metazoa</taxon>
        <taxon>Ecdysozoa</taxon>
        <taxon>Nematoda</taxon>
        <taxon>Chromadorea</taxon>
        <taxon>Rhabditida</taxon>
        <taxon>Rhabditina</taxon>
        <taxon>Rhabditomorpha</taxon>
        <taxon>Strongyloidea</taxon>
        <taxon>Trichostrongylidae</taxon>
        <taxon>Haemonchus</taxon>
    </lineage>
</organism>
<reference evidence="1 2" key="2">
    <citation type="submission" date="2018-11" db="EMBL/GenBank/DDBJ databases">
        <authorList>
            <consortium name="Pathogen Informatics"/>
        </authorList>
    </citation>
    <scope>NUCLEOTIDE SEQUENCE [LARGE SCALE GENOMIC DNA]</scope>
    <source>
        <strain evidence="1 2">MHpl1</strain>
    </source>
</reference>
<proteinExistence type="predicted"/>
<reference evidence="3" key="1">
    <citation type="submission" date="2017-02" db="UniProtKB">
        <authorList>
            <consortium name="WormBaseParasite"/>
        </authorList>
    </citation>
    <scope>IDENTIFICATION</scope>
</reference>
<dbReference type="AlphaFoldDB" id="A0A0N4VYV7"/>
<evidence type="ECO:0000313" key="2">
    <source>
        <dbReference type="Proteomes" id="UP000268014"/>
    </source>
</evidence>
<dbReference type="WBParaSite" id="HPLM_0000247801-mRNA-1">
    <property type="protein sequence ID" value="HPLM_0000247801-mRNA-1"/>
    <property type="gene ID" value="HPLM_0000247801"/>
</dbReference>
<sequence length="70" mass="8321">MDQILKNYAVDDFTKYWMILNSWDMLMLLQEYEPTIPTAVEKLYVFSIDGSDLGWSRYAKKTVIKVNSEY</sequence>